<dbReference type="InterPro" id="IPR007345">
    <property type="entry name" value="Polysacch_pyruvyl_Trfase"/>
</dbReference>
<evidence type="ECO:0000313" key="4">
    <source>
        <dbReference type="Proteomes" id="UP000218542"/>
    </source>
</evidence>
<comment type="caution">
    <text evidence="3">The sequence shown here is derived from an EMBL/GenBank/DDBJ whole genome shotgun (WGS) entry which is preliminary data.</text>
</comment>
<dbReference type="PANTHER" id="PTHR36836:SF1">
    <property type="entry name" value="COLANIC ACID BIOSYNTHESIS PROTEIN WCAK"/>
    <property type="match status" value="1"/>
</dbReference>
<keyword evidence="4" id="KW-1185">Reference proteome</keyword>
<accession>A0A286TZB3</accession>
<dbReference type="OrthoDB" id="1814359at2"/>
<reference evidence="4" key="1">
    <citation type="journal article" date="2017" name="Environ. Microbiol. Rep.">
        <title>Genetic Diversity of Marine Anaerobic Ammonium-Oxidizing Bacteria as Revealed by Genomic and Proteomic Analyses of 'Candidatus Scalindua japonica'.</title>
        <authorList>
            <person name="Oshiki M."/>
            <person name="Mizuto K."/>
            <person name="Kimura Z."/>
            <person name="Kindaichi T."/>
            <person name="Satoh H."/>
            <person name="Okabe S."/>
        </authorList>
    </citation>
    <scope>NUCLEOTIDE SEQUENCE [LARGE SCALE GENOMIC DNA]</scope>
    <source>
        <strain evidence="4">husup-a2</strain>
    </source>
</reference>
<dbReference type="EMBL" id="BAOS01000020">
    <property type="protein sequence ID" value="GAX61225.1"/>
    <property type="molecule type" value="Genomic_DNA"/>
</dbReference>
<keyword evidence="1" id="KW-1133">Transmembrane helix</keyword>
<keyword evidence="1" id="KW-0812">Transmembrane</keyword>
<evidence type="ECO:0000259" key="2">
    <source>
        <dbReference type="Pfam" id="PF04230"/>
    </source>
</evidence>
<feature type="transmembrane region" description="Helical" evidence="1">
    <location>
        <begin position="78"/>
        <end position="97"/>
    </location>
</feature>
<dbReference type="RefSeq" id="WP_096894620.1">
    <property type="nucleotide sequence ID" value="NZ_BAOS01000020.1"/>
</dbReference>
<gene>
    <name evidence="3" type="ORF">SCALIN_C20_0002</name>
</gene>
<sequence>MKSRTKIKKVCILGAVFNTNNMGVGALTYGSIKCITSQFPNAEITLLGYGEKQLFYDVNINDKNIKIQLLNMRFSKKLYLLNNVVTLNLIALIIKLIPINNIKNKIISSNIYLRHISESGIIASIAGGDSFSDIYGIRSLLYVSLPKLLVLFMGKDLILLPQTLGPFKSRFAKELARYILNSASVVYSRDYIGLKEVKELLGSKYNFDKLRFCYDVGFVLDPVKPDNINIPGFFERSNKDKCTVGLNISGLLYAGGYTQNNMFGLKVDYKELVCRIIDFMFHEKDVNIILLPHVFGSSQHLESDSVACENIYNKISKKYEDKLFLVKGEYNQNEIKYIIGLCDFFIGSRMHACIAALSQNIPPVSIAYSKKFLGVMQTIGVEVLVADPRKMCKKDILNIIDKAYEQKDLIREQLKRKIPKVKDAVINLFKNLNG</sequence>
<feature type="domain" description="Polysaccharide pyruvyl transferase" evidence="2">
    <location>
        <begin position="21"/>
        <end position="369"/>
    </location>
</feature>
<name>A0A286TZB3_9BACT</name>
<proteinExistence type="predicted"/>
<organism evidence="3 4">
    <name type="scientific">Candidatus Scalindua japonica</name>
    <dbReference type="NCBI Taxonomy" id="1284222"/>
    <lineage>
        <taxon>Bacteria</taxon>
        <taxon>Pseudomonadati</taxon>
        <taxon>Planctomycetota</taxon>
        <taxon>Candidatus Brocadiia</taxon>
        <taxon>Candidatus Brocadiales</taxon>
        <taxon>Candidatus Scalinduaceae</taxon>
        <taxon>Candidatus Scalindua</taxon>
    </lineage>
</organism>
<protein>
    <recommendedName>
        <fullName evidence="2">Polysaccharide pyruvyl transferase domain-containing protein</fullName>
    </recommendedName>
</protein>
<dbReference type="Pfam" id="PF04230">
    <property type="entry name" value="PS_pyruv_trans"/>
    <property type="match status" value="1"/>
</dbReference>
<evidence type="ECO:0000256" key="1">
    <source>
        <dbReference type="SAM" id="Phobius"/>
    </source>
</evidence>
<dbReference type="AlphaFoldDB" id="A0A286TZB3"/>
<dbReference type="PANTHER" id="PTHR36836">
    <property type="entry name" value="COLANIC ACID BIOSYNTHESIS PROTEIN WCAK"/>
    <property type="match status" value="1"/>
</dbReference>
<evidence type="ECO:0000313" key="3">
    <source>
        <dbReference type="EMBL" id="GAX61225.1"/>
    </source>
</evidence>
<dbReference type="Proteomes" id="UP000218542">
    <property type="component" value="Unassembled WGS sequence"/>
</dbReference>
<keyword evidence="1" id="KW-0472">Membrane</keyword>